<gene>
    <name evidence="2" type="ORF">TRP8649_02240</name>
</gene>
<dbReference type="EMBL" id="FXXP01000002">
    <property type="protein sequence ID" value="SMX28127.1"/>
    <property type="molecule type" value="Genomic_DNA"/>
</dbReference>
<sequence>MNANQILNMILRMFVRKAVKTGVDASFKQVEKMRQPKQDAHVQEPVVTQSAVSEDSGGPTREEVRQARRERQAIREKRRARRARKEQQQANGGA</sequence>
<protein>
    <submittedName>
        <fullName evidence="2">Uncharacterized protein</fullName>
    </submittedName>
</protein>
<organism evidence="2 3">
    <name type="scientific">Pelagimonas phthalicica</name>
    <dbReference type="NCBI Taxonomy" id="1037362"/>
    <lineage>
        <taxon>Bacteria</taxon>
        <taxon>Pseudomonadati</taxon>
        <taxon>Pseudomonadota</taxon>
        <taxon>Alphaproteobacteria</taxon>
        <taxon>Rhodobacterales</taxon>
        <taxon>Roseobacteraceae</taxon>
        <taxon>Pelagimonas</taxon>
    </lineage>
</organism>
<evidence type="ECO:0000256" key="1">
    <source>
        <dbReference type="SAM" id="MobiDB-lite"/>
    </source>
</evidence>
<evidence type="ECO:0000313" key="3">
    <source>
        <dbReference type="Proteomes" id="UP000225972"/>
    </source>
</evidence>
<keyword evidence="3" id="KW-1185">Reference proteome</keyword>
<accession>A0A238JD99</accession>
<feature type="region of interest" description="Disordered" evidence="1">
    <location>
        <begin position="34"/>
        <end position="94"/>
    </location>
</feature>
<evidence type="ECO:0000313" key="2">
    <source>
        <dbReference type="EMBL" id="SMX28127.1"/>
    </source>
</evidence>
<proteinExistence type="predicted"/>
<reference evidence="3" key="1">
    <citation type="submission" date="2017-05" db="EMBL/GenBank/DDBJ databases">
        <authorList>
            <person name="Rodrigo-Torres L."/>
            <person name="Arahal R. D."/>
            <person name="Lucena T."/>
        </authorList>
    </citation>
    <scope>NUCLEOTIDE SEQUENCE [LARGE SCALE GENOMIC DNA]</scope>
    <source>
        <strain evidence="3">CECT 8649</strain>
    </source>
</reference>
<name>A0A238JD99_9RHOB</name>
<feature type="compositionally biased region" description="Basic and acidic residues" evidence="1">
    <location>
        <begin position="60"/>
        <end position="75"/>
    </location>
</feature>
<dbReference type="AlphaFoldDB" id="A0A238JD99"/>
<dbReference type="Proteomes" id="UP000225972">
    <property type="component" value="Unassembled WGS sequence"/>
</dbReference>